<protein>
    <submittedName>
        <fullName evidence="2">Uncharacterized protein</fullName>
    </submittedName>
</protein>
<evidence type="ECO:0000313" key="3">
    <source>
        <dbReference type="Proteomes" id="UP000318681"/>
    </source>
</evidence>
<evidence type="ECO:0000256" key="1">
    <source>
        <dbReference type="SAM" id="MobiDB-lite"/>
    </source>
</evidence>
<proteinExistence type="predicted"/>
<feature type="region of interest" description="Disordered" evidence="1">
    <location>
        <begin position="1"/>
        <end position="27"/>
    </location>
</feature>
<accession>A0A558QS31</accession>
<gene>
    <name evidence="2" type="ORF">FOY91_20320</name>
</gene>
<keyword evidence="3" id="KW-1185">Reference proteome</keyword>
<name>A0A558QS31_9SPHN</name>
<sequence length="97" mass="11033">MMRSGFADATTRGGTLRATSQFSPVQAYPARKAPMPLTIHRHRPPNDKGGAAAFYAEDEHGPLEVWVTFERWGALWMLTPKPATDEQRLEFGFTRWR</sequence>
<dbReference type="Proteomes" id="UP000318681">
    <property type="component" value="Unassembled WGS sequence"/>
</dbReference>
<dbReference type="AlphaFoldDB" id="A0A558QS31"/>
<reference evidence="2 3" key="1">
    <citation type="submission" date="2019-07" db="EMBL/GenBank/DDBJ databases">
        <title>Sphingomonas solaris sp. nov., isolated from a solar panel from Boston, Massachusetts.</title>
        <authorList>
            <person name="Tanner K."/>
            <person name="Pascual J."/>
            <person name="Mancuso C."/>
            <person name="Pereto J."/>
            <person name="Khalil A."/>
            <person name="Vilanova C."/>
        </authorList>
    </citation>
    <scope>NUCLEOTIDE SEQUENCE [LARGE SCALE GENOMIC DNA]</scope>
    <source>
        <strain evidence="2 3">R4DWN</strain>
    </source>
</reference>
<dbReference type="RefSeq" id="WP_145155761.1">
    <property type="nucleotide sequence ID" value="NZ_VNIM01000155.1"/>
</dbReference>
<organism evidence="2 3">
    <name type="scientific">Alterirhizorhabdus solaris</name>
    <dbReference type="NCBI Taxonomy" id="2529389"/>
    <lineage>
        <taxon>Bacteria</taxon>
        <taxon>Pseudomonadati</taxon>
        <taxon>Pseudomonadota</taxon>
        <taxon>Alphaproteobacteria</taxon>
        <taxon>Sphingomonadales</taxon>
        <taxon>Rhizorhabdaceae</taxon>
        <taxon>Alterirhizorhabdus</taxon>
    </lineage>
</organism>
<comment type="caution">
    <text evidence="2">The sequence shown here is derived from an EMBL/GenBank/DDBJ whole genome shotgun (WGS) entry which is preliminary data.</text>
</comment>
<dbReference type="EMBL" id="VNIM01000155">
    <property type="protein sequence ID" value="TVV69951.1"/>
    <property type="molecule type" value="Genomic_DNA"/>
</dbReference>
<evidence type="ECO:0000313" key="2">
    <source>
        <dbReference type="EMBL" id="TVV69951.1"/>
    </source>
</evidence>